<name>A0ABY9R9S3_9FLAO</name>
<keyword evidence="2" id="KW-0732">Signal</keyword>
<feature type="signal peptide" evidence="2">
    <location>
        <begin position="1"/>
        <end position="20"/>
    </location>
</feature>
<feature type="chain" id="PRO_5045505692" evidence="2">
    <location>
        <begin position="21"/>
        <end position="307"/>
    </location>
</feature>
<evidence type="ECO:0000256" key="2">
    <source>
        <dbReference type="SAM" id="SignalP"/>
    </source>
</evidence>
<dbReference type="EMBL" id="CP133721">
    <property type="protein sequence ID" value="WMW76961.1"/>
    <property type="molecule type" value="Genomic_DNA"/>
</dbReference>
<evidence type="ECO:0000313" key="3">
    <source>
        <dbReference type="EMBL" id="WMW76961.1"/>
    </source>
</evidence>
<dbReference type="Proteomes" id="UP001180481">
    <property type="component" value="Chromosome"/>
</dbReference>
<accession>A0ABY9R9S3</accession>
<evidence type="ECO:0000313" key="4">
    <source>
        <dbReference type="Proteomes" id="UP001180481"/>
    </source>
</evidence>
<organism evidence="3 4">
    <name type="scientific">Flavobacterium nakdongensis</name>
    <dbReference type="NCBI Taxonomy" id="3073563"/>
    <lineage>
        <taxon>Bacteria</taxon>
        <taxon>Pseudomonadati</taxon>
        <taxon>Bacteroidota</taxon>
        <taxon>Flavobacteriia</taxon>
        <taxon>Flavobacteriales</taxon>
        <taxon>Flavobacteriaceae</taxon>
        <taxon>Flavobacterium</taxon>
    </lineage>
</organism>
<feature type="compositionally biased region" description="Basic and acidic residues" evidence="1">
    <location>
        <begin position="289"/>
        <end position="307"/>
    </location>
</feature>
<reference evidence="3" key="1">
    <citation type="submission" date="2023-09" db="EMBL/GenBank/DDBJ databases">
        <title>Flavobacterium sp. 20NA77.7 isolated from freshwater.</title>
        <authorList>
            <person name="Le V."/>
            <person name="Ko S.-R."/>
            <person name="Ahn C.-Y."/>
            <person name="Oh H.-M."/>
        </authorList>
    </citation>
    <scope>NUCLEOTIDE SEQUENCE</scope>
    <source>
        <strain evidence="3">20NA77.7</strain>
    </source>
</reference>
<evidence type="ECO:0000256" key="1">
    <source>
        <dbReference type="SAM" id="MobiDB-lite"/>
    </source>
</evidence>
<protein>
    <submittedName>
        <fullName evidence="3">Uncharacterized protein</fullName>
    </submittedName>
</protein>
<keyword evidence="4" id="KW-1185">Reference proteome</keyword>
<sequence>MKALLVKGFLVFAFPLFVFAQNDLSKLPTRKNNSFELRIDKTMTEAQLKQDEIDAKKYDFEVSFSGVKRNDKKEITAIKITYKDQDGNSGTYNVADETPIKNIIITKNYDAKGKGFVNINRGNSGGFNDSFVWNGTKMFDDDTMFNNFNNDVFKNLMDGNKMFMQGEFNGSDFGDLEKLKGDFLNDSLPNKRFSKSFIFKDGKMLNENPDMKLEEEKVEEDGTVTKKYSDGNGNTMIFSEKNFSSQGSADDLEQLKKDSKIKIEKHFKSGDASKEELERLKAEIQQTKSDLEKLKSDLQKDKPKTKK</sequence>
<gene>
    <name evidence="3" type="ORF">RF683_05530</name>
</gene>
<proteinExistence type="predicted"/>
<feature type="region of interest" description="Disordered" evidence="1">
    <location>
        <begin position="288"/>
        <end position="307"/>
    </location>
</feature>
<dbReference type="RefSeq" id="WP_309531346.1">
    <property type="nucleotide sequence ID" value="NZ_CP133721.1"/>
</dbReference>